<evidence type="ECO:0000256" key="8">
    <source>
        <dbReference type="ARBA" id="ARBA00076306"/>
    </source>
</evidence>
<dbReference type="Pfam" id="PF25577">
    <property type="entry name" value="TPR_TAF2_C"/>
    <property type="match status" value="1"/>
</dbReference>
<protein>
    <recommendedName>
        <fullName evidence="3">Transcription initiation factor TFIID subunit 2</fullName>
    </recommendedName>
    <alternativeName>
        <fullName evidence="8">TBP-associated factor 2</fullName>
    </alternativeName>
</protein>
<dbReference type="GO" id="GO:0000976">
    <property type="term" value="F:transcription cis-regulatory region binding"/>
    <property type="evidence" value="ECO:0007669"/>
    <property type="project" value="TreeGrafter"/>
</dbReference>
<reference evidence="13 14" key="2">
    <citation type="submission" date="2016-08" db="EMBL/GenBank/DDBJ databases">
        <title>Draft genome sequence of allopolyploid Zygosaccharomyces rouxii.</title>
        <authorList>
            <person name="Watanabe J."/>
            <person name="Uehara K."/>
            <person name="Mogi Y."/>
            <person name="Tsukioka Y."/>
        </authorList>
    </citation>
    <scope>NUCLEOTIDE SEQUENCE [LARGE SCALE GENOMIC DNA]</scope>
    <source>
        <strain evidence="13 14">NBRC 110957</strain>
    </source>
</reference>
<feature type="region of interest" description="Disordered" evidence="9">
    <location>
        <begin position="262"/>
        <end position="337"/>
    </location>
</feature>
<evidence type="ECO:0000256" key="5">
    <source>
        <dbReference type="ARBA" id="ARBA00023163"/>
    </source>
</evidence>
<dbReference type="Proteomes" id="UP000187013">
    <property type="component" value="Unassembled WGS sequence"/>
</dbReference>
<feature type="compositionally biased region" description="Pro residues" evidence="9">
    <location>
        <begin position="1347"/>
        <end position="1359"/>
    </location>
</feature>
<dbReference type="Pfam" id="PF25316">
    <property type="entry name" value="TAF2_3rd"/>
    <property type="match status" value="1"/>
</dbReference>
<keyword evidence="12" id="KW-0396">Initiation factor</keyword>
<dbReference type="SUPFAM" id="SSF63737">
    <property type="entry name" value="Leukotriene A4 hydrolase N-terminal domain"/>
    <property type="match status" value="1"/>
</dbReference>
<keyword evidence="5" id="KW-0804">Transcription</keyword>
<comment type="similarity">
    <text evidence="2">Belongs to the TAF2 family.</text>
</comment>
<dbReference type="GO" id="GO:0005669">
    <property type="term" value="C:transcription factor TFIID complex"/>
    <property type="evidence" value="ECO:0007669"/>
    <property type="project" value="EnsemblFungi"/>
</dbReference>
<feature type="domain" description="Transcription initiation factor TFIID subunit 2 TPR repeats" evidence="11">
    <location>
        <begin position="868"/>
        <end position="1070"/>
    </location>
</feature>
<comment type="function">
    <text evidence="7">Functions as a component of the DNA-binding general transcription factor complex TFIID. Binding of TFIID to a promoter (with or without TATA element) is the initial step in pre-initiation complex (PIC) formation. TFIID plays a key role in the regulation of gene expression by RNA polymerase II through different activities such as transcription activator interaction, core promoter recognition and selectivity, TFIIA and TFIIB interaction, chromatin modification (histone acetylation by TAF1), facilitation of DNA opening and initiation of transcription.</text>
</comment>
<keyword evidence="4" id="KW-0805">Transcription regulation</keyword>
<dbReference type="PANTHER" id="PTHR15137:SF9">
    <property type="entry name" value="TRANSCRIPTION INITIATION FACTOR TFIID SUBUNIT 2"/>
    <property type="match status" value="1"/>
</dbReference>
<evidence type="ECO:0000313" key="12">
    <source>
        <dbReference type="EMBL" id="CAQ43374.1"/>
    </source>
</evidence>
<evidence type="ECO:0000259" key="10">
    <source>
        <dbReference type="Pfam" id="PF25316"/>
    </source>
</evidence>
<evidence type="ECO:0000256" key="3">
    <source>
        <dbReference type="ARBA" id="ARBA00017363"/>
    </source>
</evidence>
<sequence length="1478" mass="168674">MSFPKAATPRSSQVTPLLSEPQPFRNFKIAHQRLSLDVDLSCHNVKGIADIILIPLVQNLAYITLDCKGIKVKDVLVENRRCDNYIHDDPFRSYAQRYTQSGKDPLYQFNSVEQSHFLRAKFADLNEHPEDRTKSQLIIKIPSSIKISLQDANSLTNYTPITPSIKGTPASQDAVFSPISIKIEYELSNPTTGLRFDTVAENQPHLWNAYTTNAELAATASSWMPCVNMLDEKCTWEIEISVPRKVRDIGTSKVIGQLELDGKKKKTEKQVHEADDTGKEEETHREEQPKENTDGQDSTTEQADTKQDNKEQKDSHHDEDEEDDYDIAEEDESNPLNRDIQVCCSEFSTMKEGAHPTDMSKRLFSFQIFNPVAPHHIGWAVGAFDVWALPSLQSREDALDEDPDENYEAKKASQADNNDIIDDIENNDVIPIRIYTLPTQDVDEKTVLNTTIVCQKIMDFYAKEFGSYPFTSYSILFLPTLVCSTMDFASLTLCNTRLLYPPEVIDSMLPTTNELAWSLAVQWAAVNITPMEINDIWCCLGMAGYMVFQFLRKILGNNEFKYRLKMNSEAIVEQDWEKPPIGATFTTASMPISRTSKDLEFIKLKAPMVLYILDRRMTKTERSFGMSRILPKIFLQAMSGDLPNNSLSSSHFQYVCERVNKNKLESFFQQWIYGSGVPIFRVTQRFNKKRMMVEMGIRQCQDQELSQDKIVGKEGFCSSALNHLQHPVRAMTPFFTGSMTIRIHEADGTPYEHIVELKDVFTKLDIQYNTKYRRLRNRKINVGRPSNKAASPDLEEDLEFQEEKIDNSAIQRLGTVLSSPKDCKDWDLTDAIVTTDGNEAQRQNEAFEWIRIDSDFEWICKIYVNQPDYMFTSQLQQDSDVEAQVESIKYFEDVIIHSPNNSQIYSSILTRTAMDKRYFYGVRLEACKALARYTMKDHDPAHFTGGAMHLIKIFQNLFCYEGSSIPLNNDFTSFQEYFLQKNIPKFLALVRNERNECPHFVKQFVLDILTYNENSENLYDDTHYLCSLIEAAVDCCISNKKDQEFLNKVLDQLHRYANLDDWMPTYQLLVRRKLMAEKLKLNTEGLYKFDDLNEVLEQTLCEISLTLDNGIPRYREGLQDITLLAFKILLLEGGLKNKEALKYFFLALCYTPDVYVKEKLVDVFVTSLNFVATEGLQLKLDDDLNSIAKQINPESLSIDDTNEDTVLITENPESEINERRQQKMRSSIRGLLTLLKKQFRDYQPLKTILWSVLHVPVTSLYQKKRLFDITRIMYSLIDSFNVVLPIPRDKRLVARCLGDNKVVIKREALLKVHLPPKIKLVSKPSITMNAKSASASAAAPAAAPVAPASPAPPAPPVQPTLPVQPVQPVQPPPANKVKINLTKASAKSKKSEKPEKPEKPESTTTRKSKQTKGNVDKIGLLPLRFARISTAKKRVDISSAPFSQNVQILKANSRSFTLKLKIPKKEDQLEQPQPPEGQ</sequence>
<dbReference type="GO" id="GO:0003682">
    <property type="term" value="F:chromatin binding"/>
    <property type="evidence" value="ECO:0007669"/>
    <property type="project" value="EnsemblFungi"/>
</dbReference>
<dbReference type="Gene3D" id="2.60.40.1730">
    <property type="entry name" value="tricorn interacting facor f3 domain"/>
    <property type="match status" value="1"/>
</dbReference>
<evidence type="ECO:0000256" key="9">
    <source>
        <dbReference type="SAM" id="MobiDB-lite"/>
    </source>
</evidence>
<dbReference type="SUPFAM" id="SSF55486">
    <property type="entry name" value="Metalloproteases ('zincins'), catalytic domain"/>
    <property type="match status" value="1"/>
</dbReference>
<dbReference type="InterPro" id="IPR037813">
    <property type="entry name" value="TAF2"/>
</dbReference>
<evidence type="ECO:0000259" key="11">
    <source>
        <dbReference type="Pfam" id="PF25577"/>
    </source>
</evidence>
<dbReference type="FunFam" id="1.10.390.10:FF:000011">
    <property type="entry name" value="Transcription initiation factor TFIID subunit"/>
    <property type="match status" value="1"/>
</dbReference>
<dbReference type="InterPro" id="IPR057991">
    <property type="entry name" value="TPR_TAF2_C"/>
</dbReference>
<dbReference type="GO" id="GO:0006367">
    <property type="term" value="P:transcription initiation at RNA polymerase II promoter"/>
    <property type="evidence" value="ECO:0007669"/>
    <property type="project" value="TreeGrafter"/>
</dbReference>
<dbReference type="SUPFAM" id="SSF48371">
    <property type="entry name" value="ARM repeat"/>
    <property type="match status" value="1"/>
</dbReference>
<evidence type="ECO:0000256" key="2">
    <source>
        <dbReference type="ARBA" id="ARBA00010937"/>
    </source>
</evidence>
<evidence type="ECO:0000256" key="1">
    <source>
        <dbReference type="ARBA" id="ARBA00004123"/>
    </source>
</evidence>
<dbReference type="eggNOG" id="KOG1932">
    <property type="taxonomic scope" value="Eukaryota"/>
</dbReference>
<evidence type="ECO:0000313" key="13">
    <source>
        <dbReference type="EMBL" id="GAV50502.1"/>
    </source>
</evidence>
<dbReference type="CDD" id="cd09839">
    <property type="entry name" value="M1_like_TAF2"/>
    <property type="match status" value="1"/>
</dbReference>
<reference evidence="12" key="1">
    <citation type="submission" date="2008-02" db="EMBL/GenBank/DDBJ databases">
        <title>Zygosaccharomyces rouxii homologs of Saccharomyces cerevisiae chromosome III.</title>
        <authorList>
            <person name="Gordon J.L."/>
            <person name="Wolfe K.H."/>
        </authorList>
    </citation>
    <scope>NUCLEOTIDE SEQUENCE</scope>
    <source>
        <strain evidence="12">CBS 732</strain>
    </source>
</reference>
<dbReference type="GO" id="GO:0003743">
    <property type="term" value="F:translation initiation factor activity"/>
    <property type="evidence" value="ECO:0007669"/>
    <property type="project" value="UniProtKB-KW"/>
</dbReference>
<dbReference type="OrthoDB" id="308861at2759"/>
<gene>
    <name evidence="12" type="primary">Zr_TAF2</name>
    <name evidence="12" type="ORF">Zrou_1p82</name>
    <name evidence="13" type="ORF">ZYGR_0W00280</name>
</gene>
<dbReference type="InterPro" id="IPR027268">
    <property type="entry name" value="Peptidase_M4/M1_CTD_sf"/>
</dbReference>
<dbReference type="OMA" id="TDLFMKK"/>
<feature type="compositionally biased region" description="Basic and acidic residues" evidence="9">
    <location>
        <begin position="1389"/>
        <end position="1401"/>
    </location>
</feature>
<dbReference type="PANTHER" id="PTHR15137">
    <property type="entry name" value="TRANSCRIPTION INITIATION FACTOR TFIID"/>
    <property type="match status" value="1"/>
</dbReference>
<dbReference type="EMBL" id="AM989980">
    <property type="protein sequence ID" value="CAQ43374.1"/>
    <property type="molecule type" value="Genomic_DNA"/>
</dbReference>
<feature type="compositionally biased region" description="Basic and acidic residues" evidence="9">
    <location>
        <begin position="268"/>
        <end position="293"/>
    </location>
</feature>
<organism evidence="12">
    <name type="scientific">Zygosaccharomyces rouxii</name>
    <dbReference type="NCBI Taxonomy" id="4956"/>
    <lineage>
        <taxon>Eukaryota</taxon>
        <taxon>Fungi</taxon>
        <taxon>Dikarya</taxon>
        <taxon>Ascomycota</taxon>
        <taxon>Saccharomycotina</taxon>
        <taxon>Saccharomycetes</taxon>
        <taxon>Saccharomycetales</taxon>
        <taxon>Saccharomycetaceae</taxon>
        <taxon>Zygosaccharomyces</taxon>
    </lineage>
</organism>
<accession>B2G465</accession>
<dbReference type="EMBL" id="BDGX01000023">
    <property type="protein sequence ID" value="GAV50502.1"/>
    <property type="molecule type" value="Genomic_DNA"/>
</dbReference>
<feature type="domain" description="Transcription initiation factor TFIID subunit 2 Ig-like" evidence="10">
    <location>
        <begin position="675"/>
        <end position="867"/>
    </location>
</feature>
<dbReference type="InterPro" id="IPR042097">
    <property type="entry name" value="Aminopeptidase_N-like_N_sf"/>
</dbReference>
<evidence type="ECO:0000256" key="6">
    <source>
        <dbReference type="ARBA" id="ARBA00023242"/>
    </source>
</evidence>
<name>B2G465_ZYGRO</name>
<evidence type="ECO:0000256" key="7">
    <source>
        <dbReference type="ARBA" id="ARBA00025346"/>
    </source>
</evidence>
<keyword evidence="6" id="KW-0539">Nucleus</keyword>
<feature type="region of interest" description="Disordered" evidence="9">
    <location>
        <begin position="1344"/>
        <end position="1415"/>
    </location>
</feature>
<comment type="subcellular location">
    <subcellularLocation>
        <location evidence="1">Nucleus</location>
    </subcellularLocation>
</comment>
<proteinExistence type="inferred from homology"/>
<dbReference type="InterPro" id="IPR057345">
    <property type="entry name" value="Ig-like_TAF2"/>
</dbReference>
<dbReference type="GO" id="GO:0016251">
    <property type="term" value="F:RNA polymerase II general transcription initiation factor activity"/>
    <property type="evidence" value="ECO:0007669"/>
    <property type="project" value="TreeGrafter"/>
</dbReference>
<feature type="compositionally biased region" description="Basic and acidic residues" evidence="9">
    <location>
        <begin position="303"/>
        <end position="318"/>
    </location>
</feature>
<feature type="compositionally biased region" description="Acidic residues" evidence="9">
    <location>
        <begin position="319"/>
        <end position="333"/>
    </location>
</feature>
<dbReference type="KEGG" id="zro:ZYRO0F16830g"/>
<dbReference type="Gene3D" id="1.10.390.10">
    <property type="entry name" value="Neutral Protease Domain 2"/>
    <property type="match status" value="1"/>
</dbReference>
<evidence type="ECO:0000313" key="14">
    <source>
        <dbReference type="Proteomes" id="UP000187013"/>
    </source>
</evidence>
<evidence type="ECO:0000256" key="4">
    <source>
        <dbReference type="ARBA" id="ARBA00023015"/>
    </source>
</evidence>
<dbReference type="InterPro" id="IPR016024">
    <property type="entry name" value="ARM-type_fold"/>
</dbReference>
<keyword evidence="12" id="KW-0648">Protein biosynthesis</keyword>
<dbReference type="GO" id="GO:0045944">
    <property type="term" value="P:positive regulation of transcription by RNA polymerase II"/>
    <property type="evidence" value="ECO:0007669"/>
    <property type="project" value="EnsemblFungi"/>
</dbReference>